<dbReference type="Proteomes" id="UP000616143">
    <property type="component" value="Unassembled WGS sequence"/>
</dbReference>
<dbReference type="InterPro" id="IPR027396">
    <property type="entry name" value="DsrEFH-like"/>
</dbReference>
<reference evidence="3" key="2">
    <citation type="submission" date="2018-04" db="EMBL/GenBank/DDBJ databases">
        <title>Complete genome sequence of Sulfodiicoccus acidiphilus strain HS-1.</title>
        <authorList>
            <person name="Sakai H.D."/>
            <person name="Kurosawa N."/>
        </authorList>
    </citation>
    <scope>NUCLEOTIDE SEQUENCE [LARGE SCALE GENOMIC DNA]</scope>
    <source>
        <strain evidence="3">HS-1</strain>
    </source>
</reference>
<sequence>MPKVLFLVMSGDEKAQLAIRMAYNSLKNKRFEDLKVLFFGPSQMYITKLEGEPRQMLMELIQNHAVDSACVGVATNMGIKEKLESMGVRLEPAGERVSHYVNQGYEVITF</sequence>
<name>A0A348B714_9CREN</name>
<reference evidence="2" key="4">
    <citation type="submission" date="2020-09" db="EMBL/GenBank/DDBJ databases">
        <authorList>
            <person name="Sun Q."/>
            <person name="Ohkuma M."/>
        </authorList>
    </citation>
    <scope>NUCLEOTIDE SEQUENCE</scope>
    <source>
        <strain evidence="2">JCM 31740</strain>
    </source>
</reference>
<evidence type="ECO:0000313" key="1">
    <source>
        <dbReference type="EMBL" id="BBD73966.1"/>
    </source>
</evidence>
<dbReference type="GeneID" id="38667809"/>
<reference evidence="2" key="1">
    <citation type="journal article" date="2014" name="Int. J. Syst. Evol. Microbiol.">
        <title>Complete genome sequence of Corynebacterium casei LMG S-19264T (=DSM 44701T), isolated from a smear-ripened cheese.</title>
        <authorList>
            <consortium name="US DOE Joint Genome Institute (JGI-PGF)"/>
            <person name="Walter F."/>
            <person name="Albersmeier A."/>
            <person name="Kalinowski J."/>
            <person name="Ruckert C."/>
        </authorList>
    </citation>
    <scope>NUCLEOTIDE SEQUENCE</scope>
    <source>
        <strain evidence="2">JCM 31740</strain>
    </source>
</reference>
<evidence type="ECO:0000313" key="2">
    <source>
        <dbReference type="EMBL" id="GGU02739.1"/>
    </source>
</evidence>
<dbReference type="SUPFAM" id="SSF75169">
    <property type="entry name" value="DsrEFH-like"/>
    <property type="match status" value="1"/>
</dbReference>
<accession>A0A348B714</accession>
<dbReference type="Proteomes" id="UP000276741">
    <property type="component" value="Chromosome"/>
</dbReference>
<keyword evidence="3" id="KW-1185">Reference proteome</keyword>
<dbReference type="InterPro" id="IPR003787">
    <property type="entry name" value="Sulphur_relay_DsrE/F-like"/>
</dbReference>
<dbReference type="RefSeq" id="WP_126451191.1">
    <property type="nucleotide sequence ID" value="NZ_AP018553.1"/>
</dbReference>
<gene>
    <name evidence="2" type="ORF">GCM10007116_19780</name>
    <name evidence="1" type="ORF">HS1genome_2355</name>
</gene>
<dbReference type="EMBL" id="AP018553">
    <property type="protein sequence ID" value="BBD73966.1"/>
    <property type="molecule type" value="Genomic_DNA"/>
</dbReference>
<dbReference type="KEGG" id="sacd:HS1genome_2355"/>
<reference evidence="1" key="3">
    <citation type="journal article" date="2019" name="BMC Res. Notes">
        <title>Complete genome sequence of the Sulfodiicoccus acidiphilus strain HS-1T, the first crenarchaeon that lacks polB3, isolated from an acidic hot spring in Ohwaku-dani, Hakone, Japan.</title>
        <authorList>
            <person name="Sakai H.D."/>
            <person name="Kurosawa N."/>
        </authorList>
    </citation>
    <scope>NUCLEOTIDE SEQUENCE</scope>
    <source>
        <strain evidence="1">HS-1</strain>
    </source>
</reference>
<protein>
    <submittedName>
        <fullName evidence="1">Uncharacterized protein</fullName>
    </submittedName>
</protein>
<dbReference type="OrthoDB" id="41780at2157"/>
<dbReference type="AlphaFoldDB" id="A0A348B714"/>
<evidence type="ECO:0000313" key="3">
    <source>
        <dbReference type="Proteomes" id="UP000276741"/>
    </source>
</evidence>
<dbReference type="EMBL" id="BMQS01000023">
    <property type="protein sequence ID" value="GGU02739.1"/>
    <property type="molecule type" value="Genomic_DNA"/>
</dbReference>
<dbReference type="Pfam" id="PF02635">
    <property type="entry name" value="DsrE"/>
    <property type="match status" value="1"/>
</dbReference>
<organism evidence="1 3">
    <name type="scientific">Sulfodiicoccus acidiphilus</name>
    <dbReference type="NCBI Taxonomy" id="1670455"/>
    <lineage>
        <taxon>Archaea</taxon>
        <taxon>Thermoproteota</taxon>
        <taxon>Thermoprotei</taxon>
        <taxon>Sulfolobales</taxon>
        <taxon>Sulfolobaceae</taxon>
        <taxon>Sulfodiicoccus</taxon>
    </lineage>
</organism>
<dbReference type="Gene3D" id="3.40.1260.10">
    <property type="entry name" value="DsrEFH-like"/>
    <property type="match status" value="1"/>
</dbReference>
<proteinExistence type="predicted"/>